<sequence length="108" mass="12546">MISLHLSGNRLTLWLSLSLSLSSSFVLPKNLGEMLIMIWRLPSVWLVVEAFPEVVCHIFYRILSIPSCPSTTILSRVYHLHLEILMRFENPPRNDSSIIWTRLRITLD</sequence>
<organism evidence="1 2">
    <name type="scientific">Hymenolepis diminuta</name>
    <name type="common">Rat tapeworm</name>
    <dbReference type="NCBI Taxonomy" id="6216"/>
    <lineage>
        <taxon>Eukaryota</taxon>
        <taxon>Metazoa</taxon>
        <taxon>Spiralia</taxon>
        <taxon>Lophotrochozoa</taxon>
        <taxon>Platyhelminthes</taxon>
        <taxon>Cestoda</taxon>
        <taxon>Eucestoda</taxon>
        <taxon>Cyclophyllidea</taxon>
        <taxon>Hymenolepididae</taxon>
        <taxon>Hymenolepis</taxon>
    </lineage>
</organism>
<accession>A0A3P6ZR48</accession>
<reference evidence="1 2" key="1">
    <citation type="submission" date="2018-11" db="EMBL/GenBank/DDBJ databases">
        <authorList>
            <consortium name="Pathogen Informatics"/>
        </authorList>
    </citation>
    <scope>NUCLEOTIDE SEQUENCE [LARGE SCALE GENOMIC DNA]</scope>
</reference>
<gene>
    <name evidence="1" type="ORF">HDID_LOCUS6218</name>
</gene>
<evidence type="ECO:0000313" key="2">
    <source>
        <dbReference type="Proteomes" id="UP000274504"/>
    </source>
</evidence>
<dbReference type="AlphaFoldDB" id="A0A3P6ZR48"/>
<dbReference type="EMBL" id="UYSG01004556">
    <property type="protein sequence ID" value="VDL58536.1"/>
    <property type="molecule type" value="Genomic_DNA"/>
</dbReference>
<proteinExistence type="predicted"/>
<dbReference type="Proteomes" id="UP000274504">
    <property type="component" value="Unassembled WGS sequence"/>
</dbReference>
<evidence type="ECO:0000313" key="1">
    <source>
        <dbReference type="EMBL" id="VDL58536.1"/>
    </source>
</evidence>
<name>A0A3P6ZR48_HYMDI</name>
<protein>
    <submittedName>
        <fullName evidence="1">Uncharacterized protein</fullName>
    </submittedName>
</protein>